<sequence>MSCSSLNNQEGQPPCVTAQEVGQLCQSSYVVSTTNFQESQYIPTSTTANECTCSWASYNLMSACALCSGEQQQQLASWSTWVANCGSNVPTSYLPIGYILPPGESIPFWAGTNASTWPNGIFDPTTALTKGGGGNYTQFVIDLFAKSHLSLVSPDLTGIPASSTTASSSSKTSVGAIVGGVVGGVAILCILVGFVFFVKCLRRRRASKQRIGVSDTTTINGAQFVTMPTTQGRSTSGIIQPVPFRYPQVPNNGPSTPLPMSPYLSSHGHSAASLHATSLASPTSPGFAAAPMSPPITDAADMISPFFATSPSSNRPQEGTLTGKAAEAQAERVLSPPGQQRARMNPPPYSPTSSPTPPSASRSPSRRLSLKQHFKRKGSESGNTTRSAGSTQSERRRLRAPRMASDGSVDSAASARSVSTEQGGSQGAMTILQGTNTSDNRPPAV</sequence>
<feature type="compositionally biased region" description="Polar residues" evidence="1">
    <location>
        <begin position="307"/>
        <end position="320"/>
    </location>
</feature>
<dbReference type="AlphaFoldDB" id="A0A0C9VRU5"/>
<evidence type="ECO:0000256" key="1">
    <source>
        <dbReference type="SAM" id="MobiDB-lite"/>
    </source>
</evidence>
<dbReference type="EMBL" id="KN839871">
    <property type="protein sequence ID" value="KIJ60550.1"/>
    <property type="molecule type" value="Genomic_DNA"/>
</dbReference>
<feature type="transmembrane region" description="Helical" evidence="2">
    <location>
        <begin position="174"/>
        <end position="198"/>
    </location>
</feature>
<feature type="compositionally biased region" description="Polar residues" evidence="1">
    <location>
        <begin position="432"/>
        <end position="445"/>
    </location>
</feature>
<feature type="compositionally biased region" description="Pro residues" evidence="1">
    <location>
        <begin position="345"/>
        <end position="358"/>
    </location>
</feature>
<keyword evidence="2" id="KW-0472">Membrane</keyword>
<accession>A0A0C9VRU5</accession>
<proteinExistence type="predicted"/>
<protein>
    <submittedName>
        <fullName evidence="3">Uncharacterized protein</fullName>
    </submittedName>
</protein>
<feature type="compositionally biased region" description="Polar residues" evidence="1">
    <location>
        <begin position="380"/>
        <end position="392"/>
    </location>
</feature>
<reference evidence="3 4" key="1">
    <citation type="submission" date="2014-04" db="EMBL/GenBank/DDBJ databases">
        <title>Evolutionary Origins and Diversification of the Mycorrhizal Mutualists.</title>
        <authorList>
            <consortium name="DOE Joint Genome Institute"/>
            <consortium name="Mycorrhizal Genomics Consortium"/>
            <person name="Kohler A."/>
            <person name="Kuo A."/>
            <person name="Nagy L.G."/>
            <person name="Floudas D."/>
            <person name="Copeland A."/>
            <person name="Barry K.W."/>
            <person name="Cichocki N."/>
            <person name="Veneault-Fourrey C."/>
            <person name="LaButti K."/>
            <person name="Lindquist E.A."/>
            <person name="Lipzen A."/>
            <person name="Lundell T."/>
            <person name="Morin E."/>
            <person name="Murat C."/>
            <person name="Riley R."/>
            <person name="Ohm R."/>
            <person name="Sun H."/>
            <person name="Tunlid A."/>
            <person name="Henrissat B."/>
            <person name="Grigoriev I.V."/>
            <person name="Hibbett D.S."/>
            <person name="Martin F."/>
        </authorList>
    </citation>
    <scope>NUCLEOTIDE SEQUENCE [LARGE SCALE GENOMIC DNA]</scope>
    <source>
        <strain evidence="3 4">MD-312</strain>
    </source>
</reference>
<feature type="compositionally biased region" description="Low complexity" evidence="1">
    <location>
        <begin position="274"/>
        <end position="284"/>
    </location>
</feature>
<dbReference type="HOGENOM" id="CLU_615484_0_0_1"/>
<feature type="region of interest" description="Disordered" evidence="1">
    <location>
        <begin position="246"/>
        <end position="267"/>
    </location>
</feature>
<feature type="region of interest" description="Disordered" evidence="1">
    <location>
        <begin position="274"/>
        <end position="293"/>
    </location>
</feature>
<evidence type="ECO:0000313" key="3">
    <source>
        <dbReference type="EMBL" id="KIJ60550.1"/>
    </source>
</evidence>
<feature type="region of interest" description="Disordered" evidence="1">
    <location>
        <begin position="305"/>
        <end position="445"/>
    </location>
</feature>
<feature type="compositionally biased region" description="Basic residues" evidence="1">
    <location>
        <begin position="364"/>
        <end position="376"/>
    </location>
</feature>
<dbReference type="OrthoDB" id="2796893at2759"/>
<keyword evidence="2" id="KW-0812">Transmembrane</keyword>
<name>A0A0C9VRU5_9AGAM</name>
<dbReference type="Proteomes" id="UP000053820">
    <property type="component" value="Unassembled WGS sequence"/>
</dbReference>
<evidence type="ECO:0000313" key="4">
    <source>
        <dbReference type="Proteomes" id="UP000053820"/>
    </source>
</evidence>
<keyword evidence="4" id="KW-1185">Reference proteome</keyword>
<feature type="compositionally biased region" description="Low complexity" evidence="1">
    <location>
        <begin position="404"/>
        <end position="419"/>
    </location>
</feature>
<keyword evidence="2" id="KW-1133">Transmembrane helix</keyword>
<organism evidence="3 4">
    <name type="scientific">Hydnomerulius pinastri MD-312</name>
    <dbReference type="NCBI Taxonomy" id="994086"/>
    <lineage>
        <taxon>Eukaryota</taxon>
        <taxon>Fungi</taxon>
        <taxon>Dikarya</taxon>
        <taxon>Basidiomycota</taxon>
        <taxon>Agaricomycotina</taxon>
        <taxon>Agaricomycetes</taxon>
        <taxon>Agaricomycetidae</taxon>
        <taxon>Boletales</taxon>
        <taxon>Boletales incertae sedis</taxon>
        <taxon>Leucogyrophana</taxon>
    </lineage>
</organism>
<evidence type="ECO:0000256" key="2">
    <source>
        <dbReference type="SAM" id="Phobius"/>
    </source>
</evidence>
<gene>
    <name evidence="3" type="ORF">HYDPIDRAFT_170166</name>
</gene>
<dbReference type="Gene3D" id="1.20.5.510">
    <property type="entry name" value="Single helix bin"/>
    <property type="match status" value="1"/>
</dbReference>